<proteinExistence type="predicted"/>
<protein>
    <recommendedName>
        <fullName evidence="3">Transposase</fullName>
    </recommendedName>
</protein>
<comment type="caution">
    <text evidence="1">The sequence shown here is derived from an EMBL/GenBank/DDBJ whole genome shotgun (WGS) entry which is preliminary data.</text>
</comment>
<reference evidence="1 2" key="1">
    <citation type="submission" date="2024-04" db="EMBL/GenBank/DDBJ databases">
        <title>Human intestinal bacterial collection.</title>
        <authorList>
            <person name="Pauvert C."/>
            <person name="Hitch T.C.A."/>
            <person name="Clavel T."/>
        </authorList>
    </citation>
    <scope>NUCLEOTIDE SEQUENCE [LARGE SCALE GENOMIC DNA]</scope>
    <source>
        <strain evidence="1 2">CLA-AA-H236</strain>
    </source>
</reference>
<dbReference type="Proteomes" id="UP001439984">
    <property type="component" value="Unassembled WGS sequence"/>
</dbReference>
<accession>A0ABV1IQQ4</accession>
<evidence type="ECO:0000313" key="1">
    <source>
        <dbReference type="EMBL" id="MEQ2689177.1"/>
    </source>
</evidence>
<name>A0ABV1IQQ4_9FIRM</name>
<evidence type="ECO:0008006" key="3">
    <source>
        <dbReference type="Google" id="ProtNLM"/>
    </source>
</evidence>
<dbReference type="EMBL" id="JBBNIB010000159">
    <property type="protein sequence ID" value="MEQ2689177.1"/>
    <property type="molecule type" value="Genomic_DNA"/>
</dbReference>
<gene>
    <name evidence="1" type="ORF">AAAU72_13515</name>
</gene>
<sequence>MQKILKAPMLIGIRRAVLEYSFENFTILGKKKNGKADKIHFAILKKALPLNTLH</sequence>
<evidence type="ECO:0000313" key="2">
    <source>
        <dbReference type="Proteomes" id="UP001439984"/>
    </source>
</evidence>
<keyword evidence="2" id="KW-1185">Reference proteome</keyword>
<dbReference type="RefSeq" id="WP_187299059.1">
    <property type="nucleotide sequence ID" value="NZ_JBBNIB010000159.1"/>
</dbReference>
<organism evidence="1 2">
    <name type="scientific">Faecalibacterium longum</name>
    <dbReference type="NCBI Taxonomy" id="1851428"/>
    <lineage>
        <taxon>Bacteria</taxon>
        <taxon>Bacillati</taxon>
        <taxon>Bacillota</taxon>
        <taxon>Clostridia</taxon>
        <taxon>Eubacteriales</taxon>
        <taxon>Oscillospiraceae</taxon>
        <taxon>Faecalibacterium</taxon>
    </lineage>
</organism>